<proteinExistence type="predicted"/>
<dbReference type="PANTHER" id="PTHR31845">
    <property type="entry name" value="FINGER DOMAIN PROTEIN, PUTATIVE-RELATED"/>
    <property type="match status" value="1"/>
</dbReference>
<evidence type="ECO:0000256" key="4">
    <source>
        <dbReference type="ARBA" id="ARBA00023163"/>
    </source>
</evidence>
<dbReference type="PROSITE" id="PS50048">
    <property type="entry name" value="ZN2_CY6_FUNGAL_2"/>
    <property type="match status" value="1"/>
</dbReference>
<dbReference type="AlphaFoldDB" id="A0A9P8VDG6"/>
<dbReference type="SUPFAM" id="SSF57701">
    <property type="entry name" value="Zn2/Cys6 DNA-binding domain"/>
    <property type="match status" value="1"/>
</dbReference>
<evidence type="ECO:0000256" key="6">
    <source>
        <dbReference type="SAM" id="MobiDB-lite"/>
    </source>
</evidence>
<evidence type="ECO:0000313" key="9">
    <source>
        <dbReference type="Proteomes" id="UP000770015"/>
    </source>
</evidence>
<dbReference type="InterPro" id="IPR001138">
    <property type="entry name" value="Zn2Cys6_DnaBD"/>
</dbReference>
<dbReference type="PANTHER" id="PTHR31845:SF10">
    <property type="entry name" value="ZN(II)2CYS6 TRANSCRIPTION FACTOR (EUROFUNG)"/>
    <property type="match status" value="1"/>
</dbReference>
<dbReference type="CDD" id="cd12148">
    <property type="entry name" value="fungal_TF_MHR"/>
    <property type="match status" value="1"/>
</dbReference>
<keyword evidence="5" id="KW-0539">Nucleus</keyword>
<dbReference type="PROSITE" id="PS00463">
    <property type="entry name" value="ZN2_CY6_FUNGAL_1"/>
    <property type="match status" value="1"/>
</dbReference>
<keyword evidence="4" id="KW-0804">Transcription</keyword>
<dbReference type="GO" id="GO:0000981">
    <property type="term" value="F:DNA-binding transcription factor activity, RNA polymerase II-specific"/>
    <property type="evidence" value="ECO:0007669"/>
    <property type="project" value="InterPro"/>
</dbReference>
<sequence length="722" mass="79991">MSLASGPLQPRSTGQKWGVACAPCSMAKAKCLRSNPAPGAQCDRCQRLGKECAARSQKTRKKRQNKPSRTAELEQRLNSLIAQLQPSGHGSPPSRTSLANSLSSQNITDPSEDTPASSSQTFGDRCCTIHEPVPLPVEPEDLPHKGPTTIPKTYNSHGPTRCFCRPAPGDAPGPLDDDETLLRLYREKLMPTYPFVVIPQHVTAAALEAERPFLMACIRMVASFRSLRSMQGQLYQLMAYISDHMLIRSERSLDLLSGIVVILSWHNFHCFLHSQLQNLTSLAMTLVAELSLKRPPSWQERTRLMVVNLGSVKERTNEERRLLLAVWHLSSCVSVGFQQLDPMRFSPYMQQCLNELEKAEEYASDAYLVHFVKMQHLSERITELGERYDADMQSVSTSKAPISGYVFALQGELDKLRTSIPHNLRGNNLIELQMNTIGLRLHEPPRIDATLLASISKSFTTSTPFSSASSPLDAFYRSHAALKTYLDNFLDSPVLSIYCMPLPISVNMIYVMITLSRWAMLFNPGVQFPPTPQPSDPSGSYSNPSNDPPTPASSAFHDSPSSVGSNKVAQALETLRTQLATQPGLAIDVPGVISRVSDKFEAAGAMMAAHNPTSQEREGNMWILKAAKLRIAQFKLQQWVEKAEDENDDEEEDAGEGDEAIGEKDLDVPNPGASTMEFSGGHVMDLGMPGTEDLYRSLDGFMWTSDWDDWEVSFDPFGLFPQ</sequence>
<dbReference type="InterPro" id="IPR051089">
    <property type="entry name" value="prtT"/>
</dbReference>
<keyword evidence="2" id="KW-0805">Transcription regulation</keyword>
<dbReference type="InterPro" id="IPR036864">
    <property type="entry name" value="Zn2-C6_fun-type_DNA-bd_sf"/>
</dbReference>
<comment type="subcellular location">
    <subcellularLocation>
        <location evidence="1">Nucleus</location>
    </subcellularLocation>
</comment>
<evidence type="ECO:0000313" key="8">
    <source>
        <dbReference type="EMBL" id="KAH6687784.1"/>
    </source>
</evidence>
<feature type="region of interest" description="Disordered" evidence="6">
    <location>
        <begin position="84"/>
        <end position="122"/>
    </location>
</feature>
<dbReference type="GO" id="GO:0008270">
    <property type="term" value="F:zinc ion binding"/>
    <property type="evidence" value="ECO:0007669"/>
    <property type="project" value="InterPro"/>
</dbReference>
<gene>
    <name evidence="8" type="ORF">F5X68DRAFT_261132</name>
</gene>
<feature type="compositionally biased region" description="Polar residues" evidence="6">
    <location>
        <begin position="536"/>
        <end position="545"/>
    </location>
</feature>
<dbReference type="EMBL" id="JAGSXJ010000010">
    <property type="protein sequence ID" value="KAH6687784.1"/>
    <property type="molecule type" value="Genomic_DNA"/>
</dbReference>
<dbReference type="OrthoDB" id="5226580at2759"/>
<reference evidence="8" key="1">
    <citation type="journal article" date="2021" name="Nat. Commun.">
        <title>Genetic determinants of endophytism in the Arabidopsis root mycobiome.</title>
        <authorList>
            <person name="Mesny F."/>
            <person name="Miyauchi S."/>
            <person name="Thiergart T."/>
            <person name="Pickel B."/>
            <person name="Atanasova L."/>
            <person name="Karlsson M."/>
            <person name="Huettel B."/>
            <person name="Barry K.W."/>
            <person name="Haridas S."/>
            <person name="Chen C."/>
            <person name="Bauer D."/>
            <person name="Andreopoulos W."/>
            <person name="Pangilinan J."/>
            <person name="LaButti K."/>
            <person name="Riley R."/>
            <person name="Lipzen A."/>
            <person name="Clum A."/>
            <person name="Drula E."/>
            <person name="Henrissat B."/>
            <person name="Kohler A."/>
            <person name="Grigoriev I.V."/>
            <person name="Martin F.M."/>
            <person name="Hacquard S."/>
        </authorList>
    </citation>
    <scope>NUCLEOTIDE SEQUENCE</scope>
    <source>
        <strain evidence="8">MPI-SDFR-AT-0117</strain>
    </source>
</reference>
<dbReference type="GO" id="GO:0000976">
    <property type="term" value="F:transcription cis-regulatory region binding"/>
    <property type="evidence" value="ECO:0007669"/>
    <property type="project" value="TreeGrafter"/>
</dbReference>
<evidence type="ECO:0000259" key="7">
    <source>
        <dbReference type="PROSITE" id="PS50048"/>
    </source>
</evidence>
<feature type="region of interest" description="Disordered" evidence="6">
    <location>
        <begin position="530"/>
        <end position="564"/>
    </location>
</feature>
<evidence type="ECO:0000256" key="3">
    <source>
        <dbReference type="ARBA" id="ARBA00023125"/>
    </source>
</evidence>
<protein>
    <recommendedName>
        <fullName evidence="7">Zn(2)-C6 fungal-type domain-containing protein</fullName>
    </recommendedName>
</protein>
<evidence type="ECO:0000256" key="2">
    <source>
        <dbReference type="ARBA" id="ARBA00023015"/>
    </source>
</evidence>
<keyword evidence="9" id="KW-1185">Reference proteome</keyword>
<evidence type="ECO:0000256" key="1">
    <source>
        <dbReference type="ARBA" id="ARBA00004123"/>
    </source>
</evidence>
<feature type="region of interest" description="Disordered" evidence="6">
    <location>
        <begin position="641"/>
        <end position="670"/>
    </location>
</feature>
<comment type="caution">
    <text evidence="8">The sequence shown here is derived from an EMBL/GenBank/DDBJ whole genome shotgun (WGS) entry which is preliminary data.</text>
</comment>
<dbReference type="GO" id="GO:0005634">
    <property type="term" value="C:nucleus"/>
    <property type="evidence" value="ECO:0007669"/>
    <property type="project" value="UniProtKB-SubCell"/>
</dbReference>
<feature type="compositionally biased region" description="Acidic residues" evidence="6">
    <location>
        <begin position="643"/>
        <end position="660"/>
    </location>
</feature>
<feature type="domain" description="Zn(2)-C6 fungal-type" evidence="7">
    <location>
        <begin position="20"/>
        <end position="52"/>
    </location>
</feature>
<dbReference type="Gene3D" id="4.10.240.10">
    <property type="entry name" value="Zn(2)-C6 fungal-type DNA-binding domain"/>
    <property type="match status" value="1"/>
</dbReference>
<dbReference type="Proteomes" id="UP000770015">
    <property type="component" value="Unassembled WGS sequence"/>
</dbReference>
<accession>A0A9P8VDG6</accession>
<evidence type="ECO:0000256" key="5">
    <source>
        <dbReference type="ARBA" id="ARBA00023242"/>
    </source>
</evidence>
<keyword evidence="3" id="KW-0238">DNA-binding</keyword>
<name>A0A9P8VDG6_9PEZI</name>
<organism evidence="8 9">
    <name type="scientific">Plectosphaerella plurivora</name>
    <dbReference type="NCBI Taxonomy" id="936078"/>
    <lineage>
        <taxon>Eukaryota</taxon>
        <taxon>Fungi</taxon>
        <taxon>Dikarya</taxon>
        <taxon>Ascomycota</taxon>
        <taxon>Pezizomycotina</taxon>
        <taxon>Sordariomycetes</taxon>
        <taxon>Hypocreomycetidae</taxon>
        <taxon>Glomerellales</taxon>
        <taxon>Plectosphaerellaceae</taxon>
        <taxon>Plectosphaerella</taxon>
    </lineage>
</organism>